<dbReference type="InterPro" id="IPR001734">
    <property type="entry name" value="Na/solute_symporter"/>
</dbReference>
<keyword evidence="14" id="KW-1185">Reference proteome</keyword>
<feature type="transmembrane region" description="Helical" evidence="12">
    <location>
        <begin position="525"/>
        <end position="547"/>
    </location>
</feature>
<name>A0A8J4T6Y5_9TREM</name>
<sequence length="622" mass="69238">MAFTFHWSDYLIFALLLVVYALIGIYQRFHDPIVRKLNRLCCNDKWKLKEHSLSDNTAEALTLGNRRLTLFPIMSSVMASFLSAVSLMGTASEAYLYGFQFILMIVAYFIAFSVAAEVYMPVFYKLHLVSAHEYLELRFGKAVRWTTSLVYCFQMIVYIALALYAPALAFSQVSGLPIWVSVLSTGLVTTFYTALGGIRAVVWTDVVQLVFLTTGLLTVVSVGVVRVGGMEQLWRVAYEGLRVQSFDVDPNPFKRHTIWTLMIGGAGMVLSIYATNQTQVQRYLACRDLRTAQLSILLNIPLNALFLFVQLMSGLVSYVYFAGCDPISSGSVSKSDQILPYIVMVLFDGIPVIRGLFLSVIFAAAISTVSSGVNSLATVLLEDIFRPLLLFVRKRDISERKRSLLAVIFSIVVGLCTIGMSFVFMVMGPRVLQFSFSLFGAVGGPILAVFTLGMVIPCVNWQGALAGLLCSLAVGLGLTVGGILYPGSSGRLPLSTENCTASFNSSTMSITKTVDPSWSIFHLSYLYYTLVCVCTAIVIAIPFSAIFKFNTKHLVPGQLLAWQTRAFYRRLPSCFPNQWEETPDRQPREDVYRSMDSTTFLTTRTFKDVDDIDNEQFSEEYN</sequence>
<dbReference type="InterPro" id="IPR051163">
    <property type="entry name" value="Sodium:Solute_Symporter_SSF"/>
</dbReference>
<feature type="transmembrane region" description="Helical" evidence="12">
    <location>
        <begin position="148"/>
        <end position="170"/>
    </location>
</feature>
<feature type="transmembrane region" description="Helical" evidence="12">
    <location>
        <begin position="403"/>
        <end position="428"/>
    </location>
</feature>
<evidence type="ECO:0000256" key="4">
    <source>
        <dbReference type="ARBA" id="ARBA00022475"/>
    </source>
</evidence>
<keyword evidence="9 12" id="KW-0472">Membrane</keyword>
<feature type="transmembrane region" description="Helical" evidence="12">
    <location>
        <begin position="434"/>
        <end position="456"/>
    </location>
</feature>
<evidence type="ECO:0000313" key="13">
    <source>
        <dbReference type="EMBL" id="KAF5395112.1"/>
    </source>
</evidence>
<comment type="similarity">
    <text evidence="2 11">Belongs to the sodium:solute symporter (SSF) (TC 2.A.21) family.</text>
</comment>
<dbReference type="Pfam" id="PF00474">
    <property type="entry name" value="SSF"/>
    <property type="match status" value="1"/>
</dbReference>
<evidence type="ECO:0000256" key="3">
    <source>
        <dbReference type="ARBA" id="ARBA00022448"/>
    </source>
</evidence>
<feature type="transmembrane region" description="Helical" evidence="12">
    <location>
        <begin position="176"/>
        <end position="194"/>
    </location>
</feature>
<keyword evidence="3" id="KW-0813">Transport</keyword>
<evidence type="ECO:0000256" key="1">
    <source>
        <dbReference type="ARBA" id="ARBA00004651"/>
    </source>
</evidence>
<dbReference type="GO" id="GO:0005886">
    <property type="term" value="C:plasma membrane"/>
    <property type="evidence" value="ECO:0007669"/>
    <property type="project" value="UniProtKB-SubCell"/>
</dbReference>
<evidence type="ECO:0000256" key="6">
    <source>
        <dbReference type="ARBA" id="ARBA00022989"/>
    </source>
</evidence>
<evidence type="ECO:0000256" key="2">
    <source>
        <dbReference type="ARBA" id="ARBA00006434"/>
    </source>
</evidence>
<dbReference type="AlphaFoldDB" id="A0A8J4T6Y5"/>
<evidence type="ECO:0000256" key="9">
    <source>
        <dbReference type="ARBA" id="ARBA00023136"/>
    </source>
</evidence>
<feature type="transmembrane region" description="Helical" evidence="12">
    <location>
        <begin position="94"/>
        <end position="116"/>
    </location>
</feature>
<keyword evidence="4" id="KW-1003">Cell membrane</keyword>
<dbReference type="CDD" id="cd11492">
    <property type="entry name" value="SLC5sbd_NIS-SMVT"/>
    <property type="match status" value="1"/>
</dbReference>
<keyword evidence="8" id="KW-0406">Ion transport</keyword>
<dbReference type="Proteomes" id="UP000748531">
    <property type="component" value="Unassembled WGS sequence"/>
</dbReference>
<evidence type="ECO:0000313" key="14">
    <source>
        <dbReference type="Proteomes" id="UP000748531"/>
    </source>
</evidence>
<evidence type="ECO:0000256" key="12">
    <source>
        <dbReference type="SAM" id="Phobius"/>
    </source>
</evidence>
<dbReference type="InterPro" id="IPR038377">
    <property type="entry name" value="Na/Glc_symporter_sf"/>
</dbReference>
<dbReference type="EMBL" id="LUCH01017304">
    <property type="protein sequence ID" value="KAF5395112.1"/>
    <property type="molecule type" value="Genomic_DNA"/>
</dbReference>
<comment type="caution">
    <text evidence="13">The sequence shown here is derived from an EMBL/GenBank/DDBJ whole genome shotgun (WGS) entry which is preliminary data.</text>
</comment>
<evidence type="ECO:0000256" key="8">
    <source>
        <dbReference type="ARBA" id="ARBA00023065"/>
    </source>
</evidence>
<feature type="transmembrane region" description="Helical" evidence="12">
    <location>
        <begin position="463"/>
        <end position="485"/>
    </location>
</feature>
<dbReference type="Gene3D" id="1.20.1730.10">
    <property type="entry name" value="Sodium/glucose cotransporter"/>
    <property type="match status" value="1"/>
</dbReference>
<evidence type="ECO:0000256" key="11">
    <source>
        <dbReference type="RuleBase" id="RU362091"/>
    </source>
</evidence>
<dbReference type="PANTHER" id="PTHR42985:SF2">
    <property type="entry name" value="SODIUM-DEPENDENT MULTIVITAMIN TRANSPORTER"/>
    <property type="match status" value="1"/>
</dbReference>
<keyword evidence="6 12" id="KW-1133">Transmembrane helix</keyword>
<evidence type="ECO:0000256" key="7">
    <source>
        <dbReference type="ARBA" id="ARBA00023053"/>
    </source>
</evidence>
<gene>
    <name evidence="13" type="ORF">PHET_07587</name>
</gene>
<dbReference type="GO" id="GO:0015293">
    <property type="term" value="F:symporter activity"/>
    <property type="evidence" value="ECO:0007669"/>
    <property type="project" value="TreeGrafter"/>
</dbReference>
<dbReference type="GO" id="GO:0006814">
    <property type="term" value="P:sodium ion transport"/>
    <property type="evidence" value="ECO:0007669"/>
    <property type="project" value="UniProtKB-KW"/>
</dbReference>
<proteinExistence type="inferred from homology"/>
<keyword evidence="7" id="KW-0915">Sodium</keyword>
<feature type="transmembrane region" description="Helical" evidence="12">
    <location>
        <begin position="296"/>
        <end position="321"/>
    </location>
</feature>
<feature type="transmembrane region" description="Helical" evidence="12">
    <location>
        <begin position="68"/>
        <end position="88"/>
    </location>
</feature>
<feature type="transmembrane region" description="Helical" evidence="12">
    <location>
        <begin position="256"/>
        <end position="275"/>
    </location>
</feature>
<feature type="transmembrane region" description="Helical" evidence="12">
    <location>
        <begin position="341"/>
        <end position="366"/>
    </location>
</feature>
<feature type="transmembrane region" description="Helical" evidence="12">
    <location>
        <begin position="206"/>
        <end position="225"/>
    </location>
</feature>
<dbReference type="PROSITE" id="PS50283">
    <property type="entry name" value="NA_SOLUT_SYMP_3"/>
    <property type="match status" value="1"/>
</dbReference>
<accession>A0A8J4T6Y5</accession>
<evidence type="ECO:0000256" key="10">
    <source>
        <dbReference type="ARBA" id="ARBA00023201"/>
    </source>
</evidence>
<keyword evidence="10" id="KW-0739">Sodium transport</keyword>
<feature type="transmembrane region" description="Helical" evidence="12">
    <location>
        <begin position="12"/>
        <end position="29"/>
    </location>
</feature>
<dbReference type="OrthoDB" id="6132759at2759"/>
<dbReference type="NCBIfam" id="TIGR00813">
    <property type="entry name" value="sss"/>
    <property type="match status" value="1"/>
</dbReference>
<protein>
    <submittedName>
        <fullName evidence="13">Sodium-dependent multivitamin transporter</fullName>
    </submittedName>
</protein>
<comment type="subcellular location">
    <subcellularLocation>
        <location evidence="1">Cell membrane</location>
        <topology evidence="1">Multi-pass membrane protein</topology>
    </subcellularLocation>
</comment>
<organism evidence="13 14">
    <name type="scientific">Paragonimus heterotremus</name>
    <dbReference type="NCBI Taxonomy" id="100268"/>
    <lineage>
        <taxon>Eukaryota</taxon>
        <taxon>Metazoa</taxon>
        <taxon>Spiralia</taxon>
        <taxon>Lophotrochozoa</taxon>
        <taxon>Platyhelminthes</taxon>
        <taxon>Trematoda</taxon>
        <taxon>Digenea</taxon>
        <taxon>Plagiorchiida</taxon>
        <taxon>Troglotremata</taxon>
        <taxon>Troglotrematidae</taxon>
        <taxon>Paragonimus</taxon>
    </lineage>
</organism>
<evidence type="ECO:0000256" key="5">
    <source>
        <dbReference type="ARBA" id="ARBA00022692"/>
    </source>
</evidence>
<reference evidence="13" key="1">
    <citation type="submission" date="2019-05" db="EMBL/GenBank/DDBJ databases">
        <title>Annotation for the trematode Paragonimus heterotremus.</title>
        <authorList>
            <person name="Choi Y.-J."/>
        </authorList>
    </citation>
    <scope>NUCLEOTIDE SEQUENCE</scope>
    <source>
        <strain evidence="13">LC</strain>
    </source>
</reference>
<dbReference type="PANTHER" id="PTHR42985">
    <property type="entry name" value="SODIUM-COUPLED MONOCARBOXYLATE TRANSPORTER"/>
    <property type="match status" value="1"/>
</dbReference>
<keyword evidence="5 12" id="KW-0812">Transmembrane</keyword>